<dbReference type="GO" id="GO:0003677">
    <property type="term" value="F:DNA binding"/>
    <property type="evidence" value="ECO:0007669"/>
    <property type="project" value="UniProtKB-KW"/>
</dbReference>
<proteinExistence type="predicted"/>
<protein>
    <submittedName>
        <fullName evidence="1">Winged helix DNA-binding domain-containing protein</fullName>
    </submittedName>
</protein>
<dbReference type="PANTHER" id="PTHR38479">
    <property type="entry name" value="LMO0824 PROTEIN"/>
    <property type="match status" value="1"/>
</dbReference>
<comment type="caution">
    <text evidence="1">The sequence shown here is derived from an EMBL/GenBank/DDBJ whole genome shotgun (WGS) entry which is preliminary data.</text>
</comment>
<dbReference type="EMBL" id="JAWQEV010000003">
    <property type="protein sequence ID" value="MDW4573455.1"/>
    <property type="molecule type" value="Genomic_DNA"/>
</dbReference>
<dbReference type="InterPro" id="IPR009351">
    <property type="entry name" value="AlkZ-like"/>
</dbReference>
<reference evidence="1 2" key="1">
    <citation type="submission" date="2023-11" db="EMBL/GenBank/DDBJ databases">
        <title>Draft genome sequence of Microbacterium arthrosphaerae JCM 30492.</title>
        <authorList>
            <person name="Zhang G."/>
            <person name="Ding Y."/>
        </authorList>
    </citation>
    <scope>NUCLEOTIDE SEQUENCE [LARGE SCALE GENOMIC DNA]</scope>
    <source>
        <strain evidence="1 2">JCM 30492</strain>
    </source>
</reference>
<dbReference type="Proteomes" id="UP001283109">
    <property type="component" value="Unassembled WGS sequence"/>
</dbReference>
<dbReference type="Pfam" id="PF06224">
    <property type="entry name" value="AlkZ-like"/>
    <property type="match status" value="1"/>
</dbReference>
<evidence type="ECO:0000313" key="1">
    <source>
        <dbReference type="EMBL" id="MDW4573455.1"/>
    </source>
</evidence>
<organism evidence="1 2">
    <name type="scientific">Microbacterium arthrosphaerae</name>
    <dbReference type="NCBI Taxonomy" id="792652"/>
    <lineage>
        <taxon>Bacteria</taxon>
        <taxon>Bacillati</taxon>
        <taxon>Actinomycetota</taxon>
        <taxon>Actinomycetes</taxon>
        <taxon>Micrococcales</taxon>
        <taxon>Microbacteriaceae</taxon>
        <taxon>Microbacterium</taxon>
    </lineage>
</organism>
<sequence>MAPTSPSAGSSARPRAVAAIRQERLRSHRLSAPAPTIAEAARHMLATQSQEFWGGRWALAARTRGRMSVRDVDAAYDRGEIVRSWTMRGTIHTVPTADLGWVLSVTAERQRRQAAAVHRAEGIDAAEADRAERLARAALSGGNRLTRKELFDVWEHGGVSTARQRGYHLLVALSLRAVVCQGPVVPRDNGPTREQYLVRTDEWITDAATPADPLAEFFVRYIASHGPAGPRDFAWWTGLPLGVSRSAAAAASDRLAVVADEPEPQYVVASGAPRRSATAPEVVALPPFEEYYLSYADRTVPCAPEFLSAIGPSMNGIVRPILVARGEVVGVWTHSIAVGRHADDPIPELFAPSAATDAEVTAALDRYRDFITA</sequence>
<dbReference type="PANTHER" id="PTHR38479:SF2">
    <property type="entry name" value="WINGED HELIX DNA-BINDING DOMAIN-CONTAINING PROTEIN"/>
    <property type="match status" value="1"/>
</dbReference>
<name>A0ABU4H465_9MICO</name>
<accession>A0ABU4H465</accession>
<keyword evidence="2" id="KW-1185">Reference proteome</keyword>
<gene>
    <name evidence="1" type="ORF">R8Z58_11795</name>
</gene>
<keyword evidence="1" id="KW-0238">DNA-binding</keyword>
<evidence type="ECO:0000313" key="2">
    <source>
        <dbReference type="Proteomes" id="UP001283109"/>
    </source>
</evidence>
<dbReference type="RefSeq" id="WP_318353960.1">
    <property type="nucleotide sequence ID" value="NZ_JAWQEV010000003.1"/>
</dbReference>